<dbReference type="GeneID" id="89921542"/>
<dbReference type="GO" id="GO:0000981">
    <property type="term" value="F:DNA-binding transcription factor activity, RNA polymerase II-specific"/>
    <property type="evidence" value="ECO:0007669"/>
    <property type="project" value="InterPro"/>
</dbReference>
<feature type="region of interest" description="Disordered" evidence="2">
    <location>
        <begin position="304"/>
        <end position="323"/>
    </location>
</feature>
<evidence type="ECO:0008006" key="5">
    <source>
        <dbReference type="Google" id="ProtNLM"/>
    </source>
</evidence>
<evidence type="ECO:0000256" key="1">
    <source>
        <dbReference type="ARBA" id="ARBA00023242"/>
    </source>
</evidence>
<accession>A0AAV9PLZ3</accession>
<evidence type="ECO:0000256" key="2">
    <source>
        <dbReference type="SAM" id="MobiDB-lite"/>
    </source>
</evidence>
<sequence length="450" mass="48422">MSFDTFDGPPPIDPSTATTGTSRDGVSGLSAQFDSTEPGAVHIAPEAPPTSVPSGLRTKRPTRPSRHKVSKVTKPPQRSLSSPHLRGLTMSDSDADKKRNKLGYQRISIACDPHGRCQNCIRLKKECVFYPVDQQGTIDSTPQSAGEGGAGSGPSSAVSSSTPPEAISGTTFNGSHEREGFPVLPSNAPSSYTGFPMGLSSGTLSPGNNAHSSHRNEHAFNHYPAQFAQPRPVQRHHPDSQSPWMGASGFQYPMSMPHPSANQFSEPNYYRQGLGASPGDYAPFPYNATTASANTQNPYAFSQQRTNQFWSHSQQQQQQQARSLSYSHAEGFGQNADPYLGLHFDEVQQPSQSLLRHAPPALEMQNASMIPHAQGPHSAPIAQHPHGFMDQHAFSLQDSPFQSNSGLTSTNPDFGGTFYRTSPQLGTLQENRSISPGGTPIFAHHSSQPG</sequence>
<dbReference type="RefSeq" id="XP_064663692.1">
    <property type="nucleotide sequence ID" value="XM_064797458.1"/>
</dbReference>
<reference evidence="3 4" key="1">
    <citation type="submission" date="2023-08" db="EMBL/GenBank/DDBJ databases">
        <title>Black Yeasts Isolated from many extreme environments.</title>
        <authorList>
            <person name="Coleine C."/>
            <person name="Stajich J.E."/>
            <person name="Selbmann L."/>
        </authorList>
    </citation>
    <scope>NUCLEOTIDE SEQUENCE [LARGE SCALE GENOMIC DNA]</scope>
    <source>
        <strain evidence="3 4">CCFEE 5935</strain>
    </source>
</reference>
<keyword evidence="4" id="KW-1185">Reference proteome</keyword>
<dbReference type="AlphaFoldDB" id="A0AAV9PLZ3"/>
<dbReference type="Proteomes" id="UP001337655">
    <property type="component" value="Unassembled WGS sequence"/>
</dbReference>
<feature type="compositionally biased region" description="Polar residues" evidence="2">
    <location>
        <begin position="304"/>
        <end position="313"/>
    </location>
</feature>
<protein>
    <recommendedName>
        <fullName evidence="5">Zn(2)-C6 fungal-type domain-containing protein</fullName>
    </recommendedName>
</protein>
<feature type="region of interest" description="Disordered" evidence="2">
    <location>
        <begin position="1"/>
        <end position="97"/>
    </location>
</feature>
<name>A0AAV9PLZ3_9PEZI</name>
<evidence type="ECO:0000313" key="4">
    <source>
        <dbReference type="Proteomes" id="UP001337655"/>
    </source>
</evidence>
<feature type="region of interest" description="Disordered" evidence="2">
    <location>
        <begin position="138"/>
        <end position="188"/>
    </location>
</feature>
<dbReference type="EMBL" id="JAVRRT010000001">
    <property type="protein sequence ID" value="KAK5175054.1"/>
    <property type="molecule type" value="Genomic_DNA"/>
</dbReference>
<feature type="compositionally biased region" description="Polar residues" evidence="2">
    <location>
        <begin position="427"/>
        <end position="436"/>
    </location>
</feature>
<gene>
    <name evidence="3" type="ORF">LTR77_000191</name>
</gene>
<feature type="compositionally biased region" description="Polar residues" evidence="2">
    <location>
        <begin position="15"/>
        <end position="35"/>
    </location>
</feature>
<proteinExistence type="predicted"/>
<comment type="caution">
    <text evidence="3">The sequence shown here is derived from an EMBL/GenBank/DDBJ whole genome shotgun (WGS) entry which is preliminary data.</text>
</comment>
<keyword evidence="1" id="KW-0539">Nucleus</keyword>
<feature type="compositionally biased region" description="Basic residues" evidence="2">
    <location>
        <begin position="57"/>
        <end position="71"/>
    </location>
</feature>
<evidence type="ECO:0000313" key="3">
    <source>
        <dbReference type="EMBL" id="KAK5175054.1"/>
    </source>
</evidence>
<feature type="compositionally biased region" description="Low complexity" evidence="2">
    <location>
        <begin position="153"/>
        <end position="166"/>
    </location>
</feature>
<dbReference type="CDD" id="cd00067">
    <property type="entry name" value="GAL4"/>
    <property type="match status" value="1"/>
</dbReference>
<dbReference type="InterPro" id="IPR001138">
    <property type="entry name" value="Zn2Cys6_DnaBD"/>
</dbReference>
<dbReference type="GO" id="GO:0008270">
    <property type="term" value="F:zinc ion binding"/>
    <property type="evidence" value="ECO:0007669"/>
    <property type="project" value="InterPro"/>
</dbReference>
<feature type="region of interest" description="Disordered" evidence="2">
    <location>
        <begin position="427"/>
        <end position="450"/>
    </location>
</feature>
<organism evidence="3 4">
    <name type="scientific">Saxophila tyrrhenica</name>
    <dbReference type="NCBI Taxonomy" id="1690608"/>
    <lineage>
        <taxon>Eukaryota</taxon>
        <taxon>Fungi</taxon>
        <taxon>Dikarya</taxon>
        <taxon>Ascomycota</taxon>
        <taxon>Pezizomycotina</taxon>
        <taxon>Dothideomycetes</taxon>
        <taxon>Dothideomycetidae</taxon>
        <taxon>Mycosphaerellales</taxon>
        <taxon>Extremaceae</taxon>
        <taxon>Saxophila</taxon>
    </lineage>
</organism>